<dbReference type="EMBL" id="SUTE01000028">
    <property type="protein sequence ID" value="MBE6504776.1"/>
    <property type="molecule type" value="Genomic_DNA"/>
</dbReference>
<feature type="transmembrane region" description="Helical" evidence="1">
    <location>
        <begin position="155"/>
        <end position="177"/>
    </location>
</feature>
<comment type="caution">
    <text evidence="3">The sequence shown here is derived from an EMBL/GenBank/DDBJ whole genome shotgun (WGS) entry which is preliminary data.</text>
</comment>
<feature type="transmembrane region" description="Helical" evidence="1">
    <location>
        <begin position="12"/>
        <end position="31"/>
    </location>
</feature>
<dbReference type="RefSeq" id="WP_303736419.1">
    <property type="nucleotide sequence ID" value="NZ_SUTE01000028.1"/>
</dbReference>
<feature type="transmembrane region" description="Helical" evidence="1">
    <location>
        <begin position="254"/>
        <end position="274"/>
    </location>
</feature>
<gene>
    <name evidence="3" type="ORF">E7Z73_03390</name>
</gene>
<dbReference type="InterPro" id="IPR037185">
    <property type="entry name" value="EmrE-like"/>
</dbReference>
<protein>
    <submittedName>
        <fullName evidence="3">DMT family transporter</fullName>
    </submittedName>
</protein>
<evidence type="ECO:0000259" key="2">
    <source>
        <dbReference type="Pfam" id="PF00892"/>
    </source>
</evidence>
<organism evidence="3 4">
    <name type="scientific">Methanobrevibacter millerae</name>
    <dbReference type="NCBI Taxonomy" id="230361"/>
    <lineage>
        <taxon>Archaea</taxon>
        <taxon>Methanobacteriati</taxon>
        <taxon>Methanobacteriota</taxon>
        <taxon>Methanomada group</taxon>
        <taxon>Methanobacteria</taxon>
        <taxon>Methanobacteriales</taxon>
        <taxon>Methanobacteriaceae</taxon>
        <taxon>Methanobrevibacter</taxon>
    </lineage>
</organism>
<accession>A0A8T3VEZ9</accession>
<feature type="domain" description="EamA" evidence="2">
    <location>
        <begin position="13"/>
        <end position="146"/>
    </location>
</feature>
<feature type="transmembrane region" description="Helical" evidence="1">
    <location>
        <begin position="132"/>
        <end position="149"/>
    </location>
</feature>
<keyword evidence="1" id="KW-0472">Membrane</keyword>
<keyword evidence="1" id="KW-0812">Transmembrane</keyword>
<dbReference type="SUPFAM" id="SSF103481">
    <property type="entry name" value="Multidrug resistance efflux transporter EmrE"/>
    <property type="match status" value="2"/>
</dbReference>
<feature type="transmembrane region" description="Helical" evidence="1">
    <location>
        <begin position="101"/>
        <end position="123"/>
    </location>
</feature>
<sequence>MKTKQNKIPKKIYLIFPILSGILFGSSGIFVRTLTQNGIDATTLLFLRFSIAILVLLIAIIATDKELLKIKLNDFKLLIITAICIVGLNLCYNTAMNTISLSIAAVLLSSAPVFVIIIAYIIFREKITKSKVLSIILVIIGCVLTTGLIESNASNIPTIGLIGGVGAALFWAIYTIASKKSLEKGMHTYTILFYSVIILTLGLIPFTSFNQITTFVSADILSNTVFLILHSTFSFAMPYILLTISLNHIESGSASILTSGAEPLAALAFGILFYSEIPSILMFIGIIITIIALVILTKSES</sequence>
<proteinExistence type="predicted"/>
<feature type="transmembrane region" description="Helical" evidence="1">
    <location>
        <begin position="75"/>
        <end position="95"/>
    </location>
</feature>
<dbReference type="Pfam" id="PF00892">
    <property type="entry name" value="EamA"/>
    <property type="match status" value="2"/>
</dbReference>
<dbReference type="PANTHER" id="PTHR22911">
    <property type="entry name" value="ACYL-MALONYL CONDENSING ENZYME-RELATED"/>
    <property type="match status" value="1"/>
</dbReference>
<dbReference type="Proteomes" id="UP000762703">
    <property type="component" value="Unassembled WGS sequence"/>
</dbReference>
<dbReference type="Gene3D" id="1.10.3730.20">
    <property type="match status" value="1"/>
</dbReference>
<evidence type="ECO:0000256" key="1">
    <source>
        <dbReference type="SAM" id="Phobius"/>
    </source>
</evidence>
<dbReference type="AlphaFoldDB" id="A0A8T3VEZ9"/>
<name>A0A8T3VEZ9_9EURY</name>
<feature type="transmembrane region" description="Helical" evidence="1">
    <location>
        <begin position="189"/>
        <end position="208"/>
    </location>
</feature>
<keyword evidence="1" id="KW-1133">Transmembrane helix</keyword>
<feature type="transmembrane region" description="Helical" evidence="1">
    <location>
        <begin position="280"/>
        <end position="297"/>
    </location>
</feature>
<dbReference type="PANTHER" id="PTHR22911:SF79">
    <property type="entry name" value="MOBA-LIKE NTP TRANSFERASE DOMAIN-CONTAINING PROTEIN"/>
    <property type="match status" value="1"/>
</dbReference>
<feature type="domain" description="EamA" evidence="2">
    <location>
        <begin position="159"/>
        <end position="297"/>
    </location>
</feature>
<evidence type="ECO:0000313" key="3">
    <source>
        <dbReference type="EMBL" id="MBE6504776.1"/>
    </source>
</evidence>
<evidence type="ECO:0000313" key="4">
    <source>
        <dbReference type="Proteomes" id="UP000762703"/>
    </source>
</evidence>
<feature type="transmembrane region" description="Helical" evidence="1">
    <location>
        <begin position="220"/>
        <end position="242"/>
    </location>
</feature>
<dbReference type="InterPro" id="IPR000620">
    <property type="entry name" value="EamA_dom"/>
</dbReference>
<dbReference type="GO" id="GO:0016020">
    <property type="term" value="C:membrane"/>
    <property type="evidence" value="ECO:0007669"/>
    <property type="project" value="InterPro"/>
</dbReference>
<reference evidence="3" key="1">
    <citation type="submission" date="2019-04" db="EMBL/GenBank/DDBJ databases">
        <title>Evolution of Biomass-Degrading Anaerobic Consortia Revealed by Metagenomics.</title>
        <authorList>
            <person name="Peng X."/>
        </authorList>
    </citation>
    <scope>NUCLEOTIDE SEQUENCE</scope>
    <source>
        <strain evidence="3">SIG12</strain>
    </source>
</reference>
<feature type="transmembrane region" description="Helical" evidence="1">
    <location>
        <begin position="43"/>
        <end position="63"/>
    </location>
</feature>